<dbReference type="EMBL" id="PQXN01000071">
    <property type="protein sequence ID" value="TGO56951.1"/>
    <property type="molecule type" value="Genomic_DNA"/>
</dbReference>
<gene>
    <name evidence="1" type="ORF">BCON_0071g00050</name>
</gene>
<proteinExistence type="predicted"/>
<dbReference type="AlphaFoldDB" id="A0A4Z1I5Q5"/>
<evidence type="ECO:0000313" key="1">
    <source>
        <dbReference type="EMBL" id="TGO56951.1"/>
    </source>
</evidence>
<organism evidence="1 2">
    <name type="scientific">Botryotinia convoluta</name>
    <dbReference type="NCBI Taxonomy" id="54673"/>
    <lineage>
        <taxon>Eukaryota</taxon>
        <taxon>Fungi</taxon>
        <taxon>Dikarya</taxon>
        <taxon>Ascomycota</taxon>
        <taxon>Pezizomycotina</taxon>
        <taxon>Leotiomycetes</taxon>
        <taxon>Helotiales</taxon>
        <taxon>Sclerotiniaceae</taxon>
        <taxon>Botryotinia</taxon>
    </lineage>
</organism>
<protein>
    <submittedName>
        <fullName evidence="1">Uncharacterized protein</fullName>
    </submittedName>
</protein>
<comment type="caution">
    <text evidence="1">The sequence shown here is derived from an EMBL/GenBank/DDBJ whole genome shotgun (WGS) entry which is preliminary data.</text>
</comment>
<dbReference type="OrthoDB" id="5086500at2759"/>
<accession>A0A4Z1I5Q5</accession>
<dbReference type="Proteomes" id="UP000297527">
    <property type="component" value="Unassembled WGS sequence"/>
</dbReference>
<reference evidence="1 2" key="1">
    <citation type="submission" date="2017-12" db="EMBL/GenBank/DDBJ databases">
        <title>Comparative genomics of Botrytis spp.</title>
        <authorList>
            <person name="Valero-Jimenez C.A."/>
            <person name="Tapia P."/>
            <person name="Veloso J."/>
            <person name="Silva-Moreno E."/>
            <person name="Staats M."/>
            <person name="Valdes J.H."/>
            <person name="Van Kan J.A.L."/>
        </authorList>
    </citation>
    <scope>NUCLEOTIDE SEQUENCE [LARGE SCALE GENOMIC DNA]</scope>
    <source>
        <strain evidence="1 2">MUCL11595</strain>
    </source>
</reference>
<sequence>MTGWGTGTECSDDCTGTVAKQKYLNTTITLASADPNFGATLGVSQGTTYTGLTSEQGSLFWKIAEINVPSMS</sequence>
<evidence type="ECO:0000313" key="2">
    <source>
        <dbReference type="Proteomes" id="UP000297527"/>
    </source>
</evidence>
<name>A0A4Z1I5Q5_9HELO</name>
<keyword evidence="2" id="KW-1185">Reference proteome</keyword>